<feature type="non-terminal residue" evidence="6">
    <location>
        <position position="427"/>
    </location>
</feature>
<comment type="caution">
    <text evidence="6">The sequence shown here is derived from an EMBL/GenBank/DDBJ whole genome shotgun (WGS) entry which is preliminary data.</text>
</comment>
<dbReference type="PANTHER" id="PTHR42960:SF1">
    <property type="entry name" value="YCF46 PROTEIN"/>
    <property type="match status" value="1"/>
</dbReference>
<dbReference type="Gene3D" id="3.40.50.300">
    <property type="entry name" value="P-loop containing nucleotide triphosphate hydrolases"/>
    <property type="match status" value="1"/>
</dbReference>
<evidence type="ECO:0000256" key="4">
    <source>
        <dbReference type="ARBA" id="ARBA00040480"/>
    </source>
</evidence>
<evidence type="ECO:0000256" key="2">
    <source>
        <dbReference type="ARBA" id="ARBA00022840"/>
    </source>
</evidence>
<reference evidence="7" key="1">
    <citation type="submission" date="2017-09" db="EMBL/GenBank/DDBJ databases">
        <title>Depth-based differentiation of microbial function through sediment-hosted aquifers and enrichment of novel symbionts in the deep terrestrial subsurface.</title>
        <authorList>
            <person name="Probst A.J."/>
            <person name="Ladd B."/>
            <person name="Jarett J.K."/>
            <person name="Geller-Mcgrath D.E."/>
            <person name="Sieber C.M.K."/>
            <person name="Emerson J.B."/>
            <person name="Anantharaman K."/>
            <person name="Thomas B.C."/>
            <person name="Malmstrom R."/>
            <person name="Stieglmeier M."/>
            <person name="Klingl A."/>
            <person name="Woyke T."/>
            <person name="Ryan C.M."/>
            <person name="Banfield J.F."/>
        </authorList>
    </citation>
    <scope>NUCLEOTIDE SEQUENCE [LARGE SCALE GENOMIC DNA]</scope>
</reference>
<feature type="domain" description="AAA+ ATPase" evidence="5">
    <location>
        <begin position="274"/>
        <end position="407"/>
    </location>
</feature>
<sequence>MDFKQEMEIYLRSKFTVIWVVTYEEERLIDDLKELCEKNNRMLATWDVAAFFQGVVNVSGSLPDAHDPKTVLEAINKANKDRSSVFLLKDFHACLDKQVQLIRQFRNLSQQLKYTQKSIVISSSTSHIPDELKDDIFIVEFPSPTIKELEGILDRFAKNPQIKVDLTNLGREKILRSALGLSSNQAQRVFGKAIVAEIKDAEGRVTKPAGILDERSIDMITSEKKGIIRESGALEFYSPQETMSDVGGLEVLKGWLRNREKAFSKEARDYGLPAPKGIALIGIPGTGKSLTAKMVAGLWHLPLVRLDVGALFGGLVGQSEENTRRALALVETISPCLMWIDEMEKGFATGGGDGGTSQRVFQNILTWMQEKSKPVFVIGTANNISALPPEFLRKGRFDRLLRNRKLTTTRIHRKPYYHLYYFFKSFP</sequence>
<name>A0A2M8AUQ3_9BACT</name>
<evidence type="ECO:0000313" key="7">
    <source>
        <dbReference type="Proteomes" id="UP000231366"/>
    </source>
</evidence>
<dbReference type="SMART" id="SM00382">
    <property type="entry name" value="AAA"/>
    <property type="match status" value="1"/>
</dbReference>
<dbReference type="InterPro" id="IPR052381">
    <property type="entry name" value="AAA_domain_protein"/>
</dbReference>
<accession>A0A2M8AUQ3</accession>
<dbReference type="SUPFAM" id="SSF52540">
    <property type="entry name" value="P-loop containing nucleoside triphosphate hydrolases"/>
    <property type="match status" value="2"/>
</dbReference>
<dbReference type="GO" id="GO:0005524">
    <property type="term" value="F:ATP binding"/>
    <property type="evidence" value="ECO:0007669"/>
    <property type="project" value="UniProtKB-KW"/>
</dbReference>
<evidence type="ECO:0000256" key="1">
    <source>
        <dbReference type="ARBA" id="ARBA00022741"/>
    </source>
</evidence>
<dbReference type="Pfam" id="PF00004">
    <property type="entry name" value="AAA"/>
    <property type="match status" value="1"/>
</dbReference>
<dbReference type="InterPro" id="IPR003593">
    <property type="entry name" value="AAA+_ATPase"/>
</dbReference>
<evidence type="ECO:0000259" key="5">
    <source>
        <dbReference type="SMART" id="SM00382"/>
    </source>
</evidence>
<keyword evidence="2" id="KW-0067">ATP-binding</keyword>
<protein>
    <recommendedName>
        <fullName evidence="4">Uncharacterized AAA domain-containing protein ycf46</fullName>
    </recommendedName>
</protein>
<keyword evidence="1" id="KW-0547">Nucleotide-binding</keyword>
<proteinExistence type="inferred from homology"/>
<dbReference type="Proteomes" id="UP000231366">
    <property type="component" value="Unassembled WGS sequence"/>
</dbReference>
<gene>
    <name evidence="6" type="ORF">CO110_04815</name>
</gene>
<evidence type="ECO:0000313" key="6">
    <source>
        <dbReference type="EMBL" id="PJB29633.1"/>
    </source>
</evidence>
<dbReference type="PANTHER" id="PTHR42960">
    <property type="entry name" value="YCF46 PROTEIN"/>
    <property type="match status" value="1"/>
</dbReference>
<comment type="similarity">
    <text evidence="3">Belongs to the AAA ATPase family. Highly divergent.</text>
</comment>
<evidence type="ECO:0000256" key="3">
    <source>
        <dbReference type="ARBA" id="ARBA00038088"/>
    </source>
</evidence>
<dbReference type="InterPro" id="IPR003959">
    <property type="entry name" value="ATPase_AAA_core"/>
</dbReference>
<dbReference type="GO" id="GO:0016887">
    <property type="term" value="F:ATP hydrolysis activity"/>
    <property type="evidence" value="ECO:0007669"/>
    <property type="project" value="InterPro"/>
</dbReference>
<dbReference type="InterPro" id="IPR027417">
    <property type="entry name" value="P-loop_NTPase"/>
</dbReference>
<dbReference type="AlphaFoldDB" id="A0A2M8AUQ3"/>
<dbReference type="EMBL" id="PFUI01000122">
    <property type="protein sequence ID" value="PJB29633.1"/>
    <property type="molecule type" value="Genomic_DNA"/>
</dbReference>
<organism evidence="6 7">
    <name type="scientific">Candidatus Desantisbacteria bacterium CG_4_9_14_3_um_filter_40_11</name>
    <dbReference type="NCBI Taxonomy" id="1974546"/>
    <lineage>
        <taxon>Bacteria</taxon>
        <taxon>Candidatus Desantisiibacteriota</taxon>
    </lineage>
</organism>